<dbReference type="SUPFAM" id="SSF55729">
    <property type="entry name" value="Acyl-CoA N-acyltransferases (Nat)"/>
    <property type="match status" value="1"/>
</dbReference>
<dbReference type="EMBL" id="LXPS01000039">
    <property type="protein sequence ID" value="OAE37479.1"/>
    <property type="molecule type" value="Genomic_DNA"/>
</dbReference>
<feature type="domain" description="N-acetyltransferase" evidence="1">
    <location>
        <begin position="2"/>
        <end position="203"/>
    </location>
</feature>
<dbReference type="PANTHER" id="PTHR13170">
    <property type="entry name" value="O-GLCNACASE"/>
    <property type="match status" value="1"/>
</dbReference>
<dbReference type="InterPro" id="IPR000182">
    <property type="entry name" value="GNAT_dom"/>
</dbReference>
<organism evidence="2 3">
    <name type="scientific">Agrobacterium tumefaciens</name>
    <dbReference type="NCBI Taxonomy" id="358"/>
    <lineage>
        <taxon>Bacteria</taxon>
        <taxon>Pseudomonadati</taxon>
        <taxon>Pseudomonadota</taxon>
        <taxon>Alphaproteobacteria</taxon>
        <taxon>Hyphomicrobiales</taxon>
        <taxon>Rhizobiaceae</taxon>
        <taxon>Rhizobium/Agrobacterium group</taxon>
        <taxon>Agrobacterium</taxon>
        <taxon>Agrobacterium tumefaciens complex</taxon>
    </lineage>
</organism>
<accession>A0A176WWF7</accession>
<sequence>MLTFRSARAEDEDALYAISLATGDAGQDATSLYADGRMVGHIYSVPYLHLWPDAVFVAEDEEGVCGYIAGALDTAAHEERLEQEWWPHLRALYPDPGGDQQTWDADQRRAHFIHHPRRTPVWLTDPFPAHIHMNLLPRTQGKGGGTRLLSRWLDMARQNNVYGIHLGASERNHAGMRFWETRGFKRLDSHETPGSVWFGMALE</sequence>
<dbReference type="PANTHER" id="PTHR13170:SF16">
    <property type="entry name" value="PROTEIN O-GLCNACASE"/>
    <property type="match status" value="1"/>
</dbReference>
<comment type="caution">
    <text evidence="2">The sequence shown here is derived from an EMBL/GenBank/DDBJ whole genome shotgun (WGS) entry which is preliminary data.</text>
</comment>
<name>A0A176WWF7_AGRTU</name>
<evidence type="ECO:0000313" key="2">
    <source>
        <dbReference type="EMBL" id="OAE37479.1"/>
    </source>
</evidence>
<reference evidence="2 3" key="1">
    <citation type="submission" date="2016-05" db="EMBL/GenBank/DDBJ databases">
        <authorList>
            <person name="Lavstsen T."/>
            <person name="Jespersen J.S."/>
        </authorList>
    </citation>
    <scope>NUCLEOTIDE SEQUENCE [LARGE SCALE GENOMIC DNA]</scope>
    <source>
        <strain evidence="2 3">KCJ1736</strain>
    </source>
</reference>
<dbReference type="RefSeq" id="WP_063951172.1">
    <property type="nucleotide sequence ID" value="NZ_LXPS01000039.1"/>
</dbReference>
<dbReference type="AlphaFoldDB" id="A0A176WWF7"/>
<dbReference type="GO" id="GO:0016747">
    <property type="term" value="F:acyltransferase activity, transferring groups other than amino-acyl groups"/>
    <property type="evidence" value="ECO:0007669"/>
    <property type="project" value="InterPro"/>
</dbReference>
<dbReference type="InterPro" id="IPR051822">
    <property type="entry name" value="Glycosyl_Hydrolase_84"/>
</dbReference>
<dbReference type="Proteomes" id="UP000077098">
    <property type="component" value="Unassembled WGS sequence"/>
</dbReference>
<dbReference type="Gene3D" id="3.40.630.30">
    <property type="match status" value="1"/>
</dbReference>
<dbReference type="PROSITE" id="PS51186">
    <property type="entry name" value="GNAT"/>
    <property type="match status" value="1"/>
</dbReference>
<protein>
    <submittedName>
        <fullName evidence="2">Acetyltransferase</fullName>
    </submittedName>
</protein>
<dbReference type="Pfam" id="PF00583">
    <property type="entry name" value="Acetyltransf_1"/>
    <property type="match status" value="1"/>
</dbReference>
<evidence type="ECO:0000313" key="3">
    <source>
        <dbReference type="Proteomes" id="UP000077098"/>
    </source>
</evidence>
<gene>
    <name evidence="2" type="ORF">A7J57_07790</name>
</gene>
<keyword evidence="2" id="KW-0808">Transferase</keyword>
<evidence type="ECO:0000259" key="1">
    <source>
        <dbReference type="PROSITE" id="PS51186"/>
    </source>
</evidence>
<dbReference type="InterPro" id="IPR016181">
    <property type="entry name" value="Acyl_CoA_acyltransferase"/>
</dbReference>
<proteinExistence type="predicted"/>